<sequence length="208" mass="21841">MAAQAKWRFSGDYFENCNCDVVCPCLVSPAAPLTARPSQGVCDVALVFHIDKGNYDQIPLDGLNVAVVAHTPGPMGDGNWTLAAYIDERADDKQTAALGAIFGGAEGGPMAAFAPLVGKHLGAKKVAIKYAIDGNTRSAEIPGIMHMAVAPLPSLHPSGEIWGAMGHPVAPDKMAFGVGGKDSTFADHGMRWDNSGRNGHYAPINWSN</sequence>
<reference evidence="1" key="2">
    <citation type="submission" date="2022-10" db="EMBL/GenBank/DDBJ databases">
        <authorList>
            <person name="Trinh H.N."/>
        </authorList>
    </citation>
    <scope>NUCLEOTIDE SEQUENCE</scope>
    <source>
        <strain evidence="1">RN2-1</strain>
    </source>
</reference>
<organism evidence="1 2">
    <name type="scientific">Limobrevibacterium gyesilva</name>
    <dbReference type="NCBI Taxonomy" id="2991712"/>
    <lineage>
        <taxon>Bacteria</taxon>
        <taxon>Pseudomonadati</taxon>
        <taxon>Pseudomonadota</taxon>
        <taxon>Alphaproteobacteria</taxon>
        <taxon>Acetobacterales</taxon>
        <taxon>Acetobacteraceae</taxon>
        <taxon>Limobrevibacterium</taxon>
    </lineage>
</organism>
<evidence type="ECO:0000313" key="1">
    <source>
        <dbReference type="EMBL" id="MCW3474998.1"/>
    </source>
</evidence>
<protein>
    <submittedName>
        <fullName evidence="1">DUF1326 domain-containing protein</fullName>
    </submittedName>
</protein>
<proteinExistence type="predicted"/>
<dbReference type="AlphaFoldDB" id="A0AA41YQX8"/>
<dbReference type="Pfam" id="PF07040">
    <property type="entry name" value="DUF1326"/>
    <property type="match status" value="1"/>
</dbReference>
<dbReference type="RefSeq" id="WP_264713682.1">
    <property type="nucleotide sequence ID" value="NZ_JAPDNT010000006.1"/>
</dbReference>
<keyword evidence="2" id="KW-1185">Reference proteome</keyword>
<comment type="caution">
    <text evidence="1">The sequence shown here is derived from an EMBL/GenBank/DDBJ whole genome shotgun (WGS) entry which is preliminary data.</text>
</comment>
<gene>
    <name evidence="1" type="ORF">OL599_10480</name>
</gene>
<dbReference type="InterPro" id="IPR009758">
    <property type="entry name" value="DUF1326"/>
</dbReference>
<reference evidence="1" key="1">
    <citation type="submission" date="2022-09" db="EMBL/GenBank/DDBJ databases">
        <title>Rhodovastum sp. nov. RN2-1 isolated from soil in Seongnam, South Korea.</title>
        <authorList>
            <person name="Le N.T."/>
        </authorList>
    </citation>
    <scope>NUCLEOTIDE SEQUENCE</scope>
    <source>
        <strain evidence="1">RN2-1</strain>
    </source>
</reference>
<accession>A0AA41YQX8</accession>
<dbReference type="Proteomes" id="UP001165679">
    <property type="component" value="Unassembled WGS sequence"/>
</dbReference>
<name>A0AA41YQX8_9PROT</name>
<evidence type="ECO:0000313" key="2">
    <source>
        <dbReference type="Proteomes" id="UP001165679"/>
    </source>
</evidence>
<dbReference type="EMBL" id="JAPDNT010000006">
    <property type="protein sequence ID" value="MCW3474998.1"/>
    <property type="molecule type" value="Genomic_DNA"/>
</dbReference>